<dbReference type="Gene3D" id="3.90.226.10">
    <property type="entry name" value="2-enoyl-CoA Hydratase, Chain A, domain 1"/>
    <property type="match status" value="1"/>
</dbReference>
<dbReference type="Proteomes" id="UP000768462">
    <property type="component" value="Unassembled WGS sequence"/>
</dbReference>
<protein>
    <recommendedName>
        <fullName evidence="2">Tail specific protease domain-containing protein</fullName>
    </recommendedName>
</protein>
<dbReference type="InterPro" id="IPR005151">
    <property type="entry name" value="Tail-specific_protease"/>
</dbReference>
<evidence type="ECO:0000313" key="4">
    <source>
        <dbReference type="Proteomes" id="UP000768462"/>
    </source>
</evidence>
<proteinExistence type="predicted"/>
<gene>
    <name evidence="3" type="ORF">E7215_13600</name>
</gene>
<dbReference type="AlphaFoldDB" id="A0A927WCL3"/>
<feature type="domain" description="Tail specific protease" evidence="2">
    <location>
        <begin position="298"/>
        <end position="473"/>
    </location>
</feature>
<evidence type="ECO:0000313" key="3">
    <source>
        <dbReference type="EMBL" id="MBE6061188.1"/>
    </source>
</evidence>
<dbReference type="SUPFAM" id="SSF52096">
    <property type="entry name" value="ClpP/crotonase"/>
    <property type="match status" value="1"/>
</dbReference>
<evidence type="ECO:0000256" key="1">
    <source>
        <dbReference type="SAM" id="Phobius"/>
    </source>
</evidence>
<comment type="caution">
    <text evidence="3">The sequence shown here is derived from an EMBL/GenBank/DDBJ whole genome shotgun (WGS) entry which is preliminary data.</text>
</comment>
<evidence type="ECO:0000259" key="2">
    <source>
        <dbReference type="Pfam" id="PF03572"/>
    </source>
</evidence>
<keyword evidence="1" id="KW-0472">Membrane</keyword>
<keyword evidence="1" id="KW-0812">Transmembrane</keyword>
<dbReference type="Pfam" id="PF03572">
    <property type="entry name" value="Peptidase_S41"/>
    <property type="match status" value="1"/>
</dbReference>
<sequence length="494" mass="56708">MDFNLKKTFKILFIIILGLILIYLPYYKKDISFEKALKKINHKNLNIPISKLNIREFISEIPNEDILTAKEHALLFSTPHVISPTAITRKEAIYDVELYFKALKSSYAPYNYYGSDKFFLQAKESVLSFIGNNDVINVAELTKTLKDNLAFIPDRHFYIGNNGFDLEDTSRYYTNSNLGIFKNKIGYYVEYGGVFYYIKSINKDENIENYLYLSINTEGKLLYNLGVLEKCSGQASSNLNVVFYRGESEYTKDIELKLSNTLSDESISPLDYTTIDNVPIISSREVPYNIGLEGIDFINTASKVKNSPVSILDLRGNNGGDILTALYWINEYFGVSSQGKGLFLLLYGRSKDTPSYYDFNTFHKDLKTLQLEKINAYYYEHIPKAKKELNKNLNTIFVLTDKKTSSAAEFFVEHLKDFENIVVVGTNTHGTLESSNVELGYLPNSHIEFSYGNWLRLYDEKFFKEGEGIKPDLWVNGEDALELTLKLIENYNLK</sequence>
<dbReference type="GO" id="GO:0006508">
    <property type="term" value="P:proteolysis"/>
    <property type="evidence" value="ECO:0007669"/>
    <property type="project" value="InterPro"/>
</dbReference>
<accession>A0A927WCL3</accession>
<dbReference type="EMBL" id="SVCM01000154">
    <property type="protein sequence ID" value="MBE6061188.1"/>
    <property type="molecule type" value="Genomic_DNA"/>
</dbReference>
<dbReference type="GO" id="GO:0008236">
    <property type="term" value="F:serine-type peptidase activity"/>
    <property type="evidence" value="ECO:0007669"/>
    <property type="project" value="InterPro"/>
</dbReference>
<reference evidence="3" key="1">
    <citation type="submission" date="2019-04" db="EMBL/GenBank/DDBJ databases">
        <title>Evolution of Biomass-Degrading Anaerobic Consortia Revealed by Metagenomics.</title>
        <authorList>
            <person name="Peng X."/>
        </authorList>
    </citation>
    <scope>NUCLEOTIDE SEQUENCE</scope>
    <source>
        <strain evidence="3">SIG254</strain>
    </source>
</reference>
<name>A0A927WCL3_9CLOT</name>
<feature type="transmembrane region" description="Helical" evidence="1">
    <location>
        <begin position="9"/>
        <end position="27"/>
    </location>
</feature>
<keyword evidence="1" id="KW-1133">Transmembrane helix</keyword>
<dbReference type="InterPro" id="IPR029045">
    <property type="entry name" value="ClpP/crotonase-like_dom_sf"/>
</dbReference>
<organism evidence="3 4">
    <name type="scientific">Clostridium sulfidigenes</name>
    <dbReference type="NCBI Taxonomy" id="318464"/>
    <lineage>
        <taxon>Bacteria</taxon>
        <taxon>Bacillati</taxon>
        <taxon>Bacillota</taxon>
        <taxon>Clostridia</taxon>
        <taxon>Eubacteriales</taxon>
        <taxon>Clostridiaceae</taxon>
        <taxon>Clostridium</taxon>
    </lineage>
</organism>